<keyword evidence="2" id="KW-1185">Reference proteome</keyword>
<organism evidence="1 2">
    <name type="scientific">Mycena rosella</name>
    <name type="common">Pink bonnet</name>
    <name type="synonym">Agaricus rosellus</name>
    <dbReference type="NCBI Taxonomy" id="1033263"/>
    <lineage>
        <taxon>Eukaryota</taxon>
        <taxon>Fungi</taxon>
        <taxon>Dikarya</taxon>
        <taxon>Basidiomycota</taxon>
        <taxon>Agaricomycotina</taxon>
        <taxon>Agaricomycetes</taxon>
        <taxon>Agaricomycetidae</taxon>
        <taxon>Agaricales</taxon>
        <taxon>Marasmiineae</taxon>
        <taxon>Mycenaceae</taxon>
        <taxon>Mycena</taxon>
    </lineage>
</organism>
<comment type="caution">
    <text evidence="1">The sequence shown here is derived from an EMBL/GenBank/DDBJ whole genome shotgun (WGS) entry which is preliminary data.</text>
</comment>
<reference evidence="1" key="1">
    <citation type="submission" date="2023-03" db="EMBL/GenBank/DDBJ databases">
        <title>Massive genome expansion in bonnet fungi (Mycena s.s.) driven by repeated elements and novel gene families across ecological guilds.</title>
        <authorList>
            <consortium name="Lawrence Berkeley National Laboratory"/>
            <person name="Harder C.B."/>
            <person name="Miyauchi S."/>
            <person name="Viragh M."/>
            <person name="Kuo A."/>
            <person name="Thoen E."/>
            <person name="Andreopoulos B."/>
            <person name="Lu D."/>
            <person name="Skrede I."/>
            <person name="Drula E."/>
            <person name="Henrissat B."/>
            <person name="Morin E."/>
            <person name="Kohler A."/>
            <person name="Barry K."/>
            <person name="LaButti K."/>
            <person name="Morin E."/>
            <person name="Salamov A."/>
            <person name="Lipzen A."/>
            <person name="Mereny Z."/>
            <person name="Hegedus B."/>
            <person name="Baldrian P."/>
            <person name="Stursova M."/>
            <person name="Weitz H."/>
            <person name="Taylor A."/>
            <person name="Grigoriev I.V."/>
            <person name="Nagy L.G."/>
            <person name="Martin F."/>
            <person name="Kauserud H."/>
        </authorList>
    </citation>
    <scope>NUCLEOTIDE SEQUENCE</scope>
    <source>
        <strain evidence="1">CBHHK067</strain>
    </source>
</reference>
<name>A0AAD7GBJ3_MYCRO</name>
<gene>
    <name evidence="1" type="ORF">B0H17DRAFT_1136761</name>
</gene>
<dbReference type="AlphaFoldDB" id="A0AAD7GBJ3"/>
<dbReference type="Proteomes" id="UP001221757">
    <property type="component" value="Unassembled WGS sequence"/>
</dbReference>
<evidence type="ECO:0000313" key="2">
    <source>
        <dbReference type="Proteomes" id="UP001221757"/>
    </source>
</evidence>
<proteinExistence type="predicted"/>
<evidence type="ECO:0000313" key="1">
    <source>
        <dbReference type="EMBL" id="KAJ7686670.1"/>
    </source>
</evidence>
<protein>
    <submittedName>
        <fullName evidence="1">Uncharacterized protein</fullName>
    </submittedName>
</protein>
<dbReference type="EMBL" id="JARKIE010000094">
    <property type="protein sequence ID" value="KAJ7686670.1"/>
    <property type="molecule type" value="Genomic_DNA"/>
</dbReference>
<accession>A0AAD7GBJ3</accession>
<sequence>MHTFFVMPDPEPLSTLSNPQTNADAGVAISPDSMLVAVGCVSAMPQDHHWEPRQHAWDLCSGKACKEGGKLSVCTTNFLGHKDFTCTIQDALETKTMFPGLRAHHHLSQKTDTMTTSRTYSQLFQRAKTMPLGFTVLRNAEATTVQIIVSSIILTSSTSQPSNYPKTETMPIRFLVLRSAVTMTVQFFSQLIIPETETMPVRLLSNCACKSRSRVGQSTYSGAYKHPQVLQGDGVLDTPALKAIAQERQRCGAGEHSGVWAGERLLVGEMVRCSRTRSCRRLSTVLGHVGWEPVYEEQRRLTAMIMLVPKHVQEAYMSKNMTKGLCCWTSVGRGNGTVEWGKGKAGGNMGGSKQQHQLSSSGSTASTYWNFIMQPPGPSLGVCLPSALH</sequence>